<sequence length="278" mass="30995">MEGLGTVKLFNGYGRNGYGFVNWNDTEDNIHQLTIKKNPGSTFPVQETERLEFDVVKGEKGSEAANVTGLSGVPLQGSKNAAYHNHYRCYPCHRGPSCSYPQNYQNSESRKRRRDWRALPKARPHSIGPTTDGGLDSTLLCAEALWAWTTVFSTSLSKQAATEQDKKVRQNITGAIDHDSTRGPPCQRHNRGTWADQSVGHPTSAQVMISQLMEMRPKITSHLNLGTAATSITEADAQKTLNHKMAKRQKQWIHQLRFRQLPRLSTVGMSKCGLPLLP</sequence>
<dbReference type="InterPro" id="IPR012340">
    <property type="entry name" value="NA-bd_OB-fold"/>
</dbReference>
<evidence type="ECO:0000313" key="3">
    <source>
        <dbReference type="EMBL" id="VFV35114.1"/>
    </source>
</evidence>
<dbReference type="EMBL" id="CAAGRJ010020712">
    <property type="protein sequence ID" value="VFV35114.1"/>
    <property type="molecule type" value="Genomic_DNA"/>
</dbReference>
<name>A0A485NSP9_LYNPA</name>
<dbReference type="Gene3D" id="2.40.50.140">
    <property type="entry name" value="Nucleic acid-binding proteins"/>
    <property type="match status" value="1"/>
</dbReference>
<dbReference type="InterPro" id="IPR002059">
    <property type="entry name" value="CSP_DNA-bd"/>
</dbReference>
<dbReference type="Pfam" id="PF00313">
    <property type="entry name" value="CSD"/>
    <property type="match status" value="1"/>
</dbReference>
<evidence type="ECO:0000256" key="1">
    <source>
        <dbReference type="SAM" id="MobiDB-lite"/>
    </source>
</evidence>
<dbReference type="Proteomes" id="UP000386466">
    <property type="component" value="Unassembled WGS sequence"/>
</dbReference>
<feature type="domain" description="CSD" evidence="2">
    <location>
        <begin position="2"/>
        <end position="69"/>
    </location>
</feature>
<gene>
    <name evidence="3" type="ORF">LYPA_23C003922</name>
</gene>
<dbReference type="GO" id="GO:0003676">
    <property type="term" value="F:nucleic acid binding"/>
    <property type="evidence" value="ECO:0007669"/>
    <property type="project" value="InterPro"/>
</dbReference>
<accession>A0A485NSP9</accession>
<feature type="compositionally biased region" description="Basic residues" evidence="1">
    <location>
        <begin position="110"/>
        <end position="124"/>
    </location>
</feature>
<keyword evidence="4" id="KW-1185">Reference proteome</keyword>
<feature type="region of interest" description="Disordered" evidence="1">
    <location>
        <begin position="174"/>
        <end position="199"/>
    </location>
</feature>
<dbReference type="PROSITE" id="PS51857">
    <property type="entry name" value="CSD_2"/>
    <property type="match status" value="1"/>
</dbReference>
<protein>
    <submittedName>
        <fullName evidence="3">Nuclease sensitive element binding protein-1</fullName>
    </submittedName>
</protein>
<evidence type="ECO:0000313" key="4">
    <source>
        <dbReference type="Proteomes" id="UP000386466"/>
    </source>
</evidence>
<proteinExistence type="predicted"/>
<dbReference type="InterPro" id="IPR050181">
    <property type="entry name" value="Cold_shock_domain"/>
</dbReference>
<evidence type="ECO:0000259" key="2">
    <source>
        <dbReference type="PROSITE" id="PS51857"/>
    </source>
</evidence>
<organism evidence="3 4">
    <name type="scientific">Lynx pardinus</name>
    <name type="common">Iberian lynx</name>
    <name type="synonym">Felis pardina</name>
    <dbReference type="NCBI Taxonomy" id="191816"/>
    <lineage>
        <taxon>Eukaryota</taxon>
        <taxon>Metazoa</taxon>
        <taxon>Chordata</taxon>
        <taxon>Craniata</taxon>
        <taxon>Vertebrata</taxon>
        <taxon>Euteleostomi</taxon>
        <taxon>Mammalia</taxon>
        <taxon>Eutheria</taxon>
        <taxon>Laurasiatheria</taxon>
        <taxon>Carnivora</taxon>
        <taxon>Feliformia</taxon>
        <taxon>Felidae</taxon>
        <taxon>Felinae</taxon>
        <taxon>Lynx</taxon>
    </lineage>
</organism>
<dbReference type="SUPFAM" id="SSF50249">
    <property type="entry name" value="Nucleic acid-binding proteins"/>
    <property type="match status" value="1"/>
</dbReference>
<feature type="region of interest" description="Disordered" evidence="1">
    <location>
        <begin position="103"/>
        <end position="133"/>
    </location>
</feature>
<dbReference type="PANTHER" id="PTHR11544">
    <property type="entry name" value="COLD SHOCK DOMAIN CONTAINING PROTEINS"/>
    <property type="match status" value="1"/>
</dbReference>
<reference evidence="3 4" key="1">
    <citation type="submission" date="2019-01" db="EMBL/GenBank/DDBJ databases">
        <authorList>
            <person name="Alioto T."/>
            <person name="Alioto T."/>
        </authorList>
    </citation>
    <scope>NUCLEOTIDE SEQUENCE [LARGE SCALE GENOMIC DNA]</scope>
</reference>
<dbReference type="AlphaFoldDB" id="A0A485NSP9"/>